<proteinExistence type="predicted"/>
<dbReference type="PROSITE" id="PS50102">
    <property type="entry name" value="RRM"/>
    <property type="match status" value="1"/>
</dbReference>
<dbReference type="InterPro" id="IPR035979">
    <property type="entry name" value="RBD_domain_sf"/>
</dbReference>
<dbReference type="SUPFAM" id="SSF54928">
    <property type="entry name" value="RNA-binding domain, RBD"/>
    <property type="match status" value="1"/>
</dbReference>
<dbReference type="eggNOG" id="KOG1902">
    <property type="taxonomic scope" value="Eukaryota"/>
</dbReference>
<dbReference type="EMBL" id="CH476597">
    <property type="protein sequence ID" value="EAU36143.1"/>
    <property type="molecule type" value="Genomic_DNA"/>
</dbReference>
<dbReference type="HOGENOM" id="CLU_011694_2_1_1"/>
<dbReference type="GO" id="GO:0000398">
    <property type="term" value="P:mRNA splicing, via spliceosome"/>
    <property type="evidence" value="ECO:0007669"/>
    <property type="project" value="TreeGrafter"/>
</dbReference>
<feature type="region of interest" description="Disordered" evidence="2">
    <location>
        <begin position="1"/>
        <end position="47"/>
    </location>
</feature>
<reference evidence="6" key="1">
    <citation type="submission" date="2005-09" db="EMBL/GenBank/DDBJ databases">
        <title>Annotation of the Aspergillus terreus NIH2624 genome.</title>
        <authorList>
            <person name="Birren B.W."/>
            <person name="Lander E.S."/>
            <person name="Galagan J.E."/>
            <person name="Nusbaum C."/>
            <person name="Devon K."/>
            <person name="Henn M."/>
            <person name="Ma L.-J."/>
            <person name="Jaffe D.B."/>
            <person name="Butler J."/>
            <person name="Alvarez P."/>
            <person name="Gnerre S."/>
            <person name="Grabherr M."/>
            <person name="Kleber M."/>
            <person name="Mauceli E.W."/>
            <person name="Brockman W."/>
            <person name="Rounsley S."/>
            <person name="Young S.K."/>
            <person name="LaButti K."/>
            <person name="Pushparaj V."/>
            <person name="DeCaprio D."/>
            <person name="Crawford M."/>
            <person name="Koehrsen M."/>
            <person name="Engels R."/>
            <person name="Montgomery P."/>
            <person name="Pearson M."/>
            <person name="Howarth C."/>
            <person name="Larson L."/>
            <person name="Luoma S."/>
            <person name="White J."/>
            <person name="Alvarado L."/>
            <person name="Kodira C.D."/>
            <person name="Zeng Q."/>
            <person name="Oleary S."/>
            <person name="Yandava C."/>
            <person name="Denning D.W."/>
            <person name="Nierman W.C."/>
            <person name="Milne T."/>
            <person name="Madden K."/>
        </authorList>
    </citation>
    <scope>NUCLEOTIDE SEQUENCE [LARGE SCALE GENOMIC DNA]</scope>
    <source>
        <strain evidence="6">NIH 2624 / FGSC A1156</strain>
    </source>
</reference>
<dbReference type="InterPro" id="IPR012677">
    <property type="entry name" value="Nucleotide-bd_a/b_plait_sf"/>
</dbReference>
<evidence type="ECO:0000256" key="1">
    <source>
        <dbReference type="PROSITE-ProRule" id="PRU00176"/>
    </source>
</evidence>
<feature type="compositionally biased region" description="Low complexity" evidence="2">
    <location>
        <begin position="238"/>
        <end position="250"/>
    </location>
</feature>
<name>Q0CTW5_ASPTN</name>
<dbReference type="InterPro" id="IPR007275">
    <property type="entry name" value="YTH_domain"/>
</dbReference>
<dbReference type="GO" id="GO:1990247">
    <property type="term" value="F:N6-methyladenosine-containing RNA reader activity"/>
    <property type="evidence" value="ECO:0007669"/>
    <property type="project" value="TreeGrafter"/>
</dbReference>
<dbReference type="PANTHER" id="PTHR12357">
    <property type="entry name" value="YTH YT521-B HOMOLOGY DOMAIN-CONTAINING"/>
    <property type="match status" value="1"/>
</dbReference>
<evidence type="ECO:0000256" key="2">
    <source>
        <dbReference type="SAM" id="MobiDB-lite"/>
    </source>
</evidence>
<protein>
    <recommendedName>
        <fullName evidence="7">YTH domain-containing protein</fullName>
    </recommendedName>
</protein>
<dbReference type="AlphaFoldDB" id="Q0CTW5"/>
<organism evidence="5 6">
    <name type="scientific">Aspergillus terreus (strain NIH 2624 / FGSC A1156)</name>
    <dbReference type="NCBI Taxonomy" id="341663"/>
    <lineage>
        <taxon>Eukaryota</taxon>
        <taxon>Fungi</taxon>
        <taxon>Dikarya</taxon>
        <taxon>Ascomycota</taxon>
        <taxon>Pezizomycotina</taxon>
        <taxon>Eurotiomycetes</taxon>
        <taxon>Eurotiomycetidae</taxon>
        <taxon>Eurotiales</taxon>
        <taxon>Aspergillaceae</taxon>
        <taxon>Aspergillus</taxon>
        <taxon>Aspergillus subgen. Circumdati</taxon>
    </lineage>
</organism>
<dbReference type="Pfam" id="PF25701">
    <property type="entry name" value="RRM_YTH1"/>
    <property type="match status" value="1"/>
</dbReference>
<dbReference type="GeneID" id="4317653"/>
<dbReference type="InterPro" id="IPR045168">
    <property type="entry name" value="YTH_prot"/>
</dbReference>
<feature type="compositionally biased region" description="Basic and acidic residues" evidence="2">
    <location>
        <begin position="14"/>
        <end position="32"/>
    </location>
</feature>
<gene>
    <name evidence="5" type="ORF">ATEG_02869</name>
</gene>
<dbReference type="Gene3D" id="3.10.590.10">
    <property type="entry name" value="ph1033 like domains"/>
    <property type="match status" value="1"/>
</dbReference>
<evidence type="ECO:0000313" key="6">
    <source>
        <dbReference type="Proteomes" id="UP000007963"/>
    </source>
</evidence>
<dbReference type="GO" id="GO:0005654">
    <property type="term" value="C:nucleoplasm"/>
    <property type="evidence" value="ECO:0007669"/>
    <property type="project" value="TreeGrafter"/>
</dbReference>
<dbReference type="OrthoDB" id="306690at2759"/>
<feature type="region of interest" description="Disordered" evidence="2">
    <location>
        <begin position="502"/>
        <end position="570"/>
    </location>
</feature>
<sequence>MSPTDSNASSDPSKSTREDAPAKDVRQSDQRHRATNAPQLSGTYPPAPWMVSYPAYSTWSPPGTDPPWQTATPSDSEMYPYPEQPYMTPGRHEPSSALNMGDMQSSMPAYQHRPMFFEHHAIPHHYIAPNPAQGPIYPVHPMSPYAAPAPNTGMTFTTSYQNFYQPYYPQQHPNSPMHHTPHAYPSQVASSQMHVGVPLMNQSGGYAHGYYPPPVYMSSRQGQKSAPPDPSGQTHPRTSTSSKQTTSKPQSAPPRTDPKLEYDVSKTIVDGSTPMRSAPATSPSKARGPLRKPKQSGHALWVGNLPSGTNIVDLKDYFAREMNKDLESVFLISKSNCAFVNYKSESACLAALARFHDSRFQGARLVCRLRRADLTPGSAPDGMDFSATTSLRGGDGEDGTTTDQAESRSAERNVEERRSDVRVPNRYFIVKSLTVEDLEHSRRSGVWATQSHNEIALNEAYETADNVYLIFSANKSGEYYGYARMMSPIQADETLALQAPPRPENIPTEPEPLSVTSTPASATAPNGRIIDDPARGTIFWEADTSEEEDDGRSEKSAGGDVVEEPAESGFQSIGGPFRIQWCSTERVPFHRTRGLRNPWNANREVKIARDGTEIEPSVGERLIQLFHTPHAG</sequence>
<evidence type="ECO:0000259" key="4">
    <source>
        <dbReference type="PROSITE" id="PS50882"/>
    </source>
</evidence>
<dbReference type="InterPro" id="IPR057720">
    <property type="entry name" value="RRM_YTH1"/>
</dbReference>
<dbReference type="Gene3D" id="3.30.70.330">
    <property type="match status" value="1"/>
</dbReference>
<evidence type="ECO:0000313" key="5">
    <source>
        <dbReference type="EMBL" id="EAU36143.1"/>
    </source>
</evidence>
<dbReference type="PROSITE" id="PS50882">
    <property type="entry name" value="YTH"/>
    <property type="match status" value="1"/>
</dbReference>
<feature type="compositionally biased region" description="Polar residues" evidence="2">
    <location>
        <begin position="514"/>
        <end position="524"/>
    </location>
</feature>
<evidence type="ECO:0008006" key="7">
    <source>
        <dbReference type="Google" id="ProtNLM"/>
    </source>
</evidence>
<dbReference type="InterPro" id="IPR000504">
    <property type="entry name" value="RRM_dom"/>
</dbReference>
<dbReference type="Proteomes" id="UP000007963">
    <property type="component" value="Unassembled WGS sequence"/>
</dbReference>
<feature type="compositionally biased region" description="Basic and acidic residues" evidence="2">
    <location>
        <begin position="405"/>
        <end position="417"/>
    </location>
</feature>
<feature type="region of interest" description="Disordered" evidence="2">
    <location>
        <begin position="378"/>
        <end position="417"/>
    </location>
</feature>
<dbReference type="PANTHER" id="PTHR12357:SF3">
    <property type="entry name" value="YTH DOMAIN-CONTAINING PROTEIN 1"/>
    <property type="match status" value="1"/>
</dbReference>
<feature type="region of interest" description="Disordered" evidence="2">
    <location>
        <begin position="212"/>
        <end position="298"/>
    </location>
</feature>
<dbReference type="VEuPathDB" id="FungiDB:ATEG_02869"/>
<feature type="compositionally biased region" description="Polar residues" evidence="2">
    <location>
        <begin position="1"/>
        <end position="13"/>
    </location>
</feature>
<dbReference type="RefSeq" id="XP_001212047.1">
    <property type="nucleotide sequence ID" value="XM_001212047.1"/>
</dbReference>
<dbReference type="CDD" id="cd21134">
    <property type="entry name" value="YTH"/>
    <property type="match status" value="1"/>
</dbReference>
<feature type="domain" description="RRM" evidence="3">
    <location>
        <begin position="298"/>
        <end position="372"/>
    </location>
</feature>
<dbReference type="STRING" id="341663.Q0CTW5"/>
<dbReference type="GO" id="GO:0003729">
    <property type="term" value="F:mRNA binding"/>
    <property type="evidence" value="ECO:0007669"/>
    <property type="project" value="TreeGrafter"/>
</dbReference>
<accession>Q0CTW5</accession>
<dbReference type="Pfam" id="PF04146">
    <property type="entry name" value="YTH"/>
    <property type="match status" value="1"/>
</dbReference>
<evidence type="ECO:0000259" key="3">
    <source>
        <dbReference type="PROSITE" id="PS50102"/>
    </source>
</evidence>
<dbReference type="GO" id="GO:0000381">
    <property type="term" value="P:regulation of alternative mRNA splicing, via spliceosome"/>
    <property type="evidence" value="ECO:0007669"/>
    <property type="project" value="TreeGrafter"/>
</dbReference>
<dbReference type="OMA" id="FWEVESS"/>
<dbReference type="SMART" id="SM00360">
    <property type="entry name" value="RRM"/>
    <property type="match status" value="1"/>
</dbReference>
<dbReference type="CDD" id="cd00590">
    <property type="entry name" value="RRM_SF"/>
    <property type="match status" value="1"/>
</dbReference>
<keyword evidence="1" id="KW-0694">RNA-binding</keyword>
<feature type="domain" description="YTH" evidence="4">
    <location>
        <begin position="425"/>
        <end position="626"/>
    </location>
</feature>